<dbReference type="GO" id="GO:0005737">
    <property type="term" value="C:cytoplasm"/>
    <property type="evidence" value="ECO:0007669"/>
    <property type="project" value="TreeGrafter"/>
</dbReference>
<evidence type="ECO:0000313" key="3">
    <source>
        <dbReference type="Proteomes" id="UP001218188"/>
    </source>
</evidence>
<accession>A0AAD6X2U4</accession>
<sequence length="419" mass="47006">MASQSTTSTDGPLTLHFHDMTRVAGGMIQGSVELNLISAQEDNLDRLRIKFRGTIHSKITTTGYRNVDHYQFVTLFHEDLVLWARESASLDSDHHTLTLPFEFKLPENLPSSFHCWWIYRHATIGYSLEVVGERAGFHRWNRRIRRLISVVPGASEKQLLAKESLRQGWNGPWQDFANEEKLRQGLWGHYSHARVRLTIPNMSSYPIATPIPFRFHVETDTKPMRISDAPVDKHGKQLFPALPALASDMKLILHRRALIRVHVGAKLLTEDVEDIFPLEGSLGDATRVAAIDHVIEEPQWILAPGSKDEKDLGIWRRAAHFESAVAIPYAPTCSTEILDWEYHLRFVVPFPGLGNNLELEVPIHLDPGSACPPPPIGTAGASNLTYADILPAGPPPPMADLPPAYWAGTHHAWDVDVKS</sequence>
<gene>
    <name evidence="2" type="ORF">C8F04DRAFT_1106527</name>
</gene>
<dbReference type="Gene3D" id="2.60.40.640">
    <property type="match status" value="1"/>
</dbReference>
<dbReference type="Pfam" id="PF00339">
    <property type="entry name" value="Arrestin_N"/>
    <property type="match status" value="1"/>
</dbReference>
<keyword evidence="3" id="KW-1185">Reference proteome</keyword>
<dbReference type="GO" id="GO:0015031">
    <property type="term" value="P:protein transport"/>
    <property type="evidence" value="ECO:0007669"/>
    <property type="project" value="TreeGrafter"/>
</dbReference>
<dbReference type="Proteomes" id="UP001218188">
    <property type="component" value="Unassembled WGS sequence"/>
</dbReference>
<dbReference type="InterPro" id="IPR050357">
    <property type="entry name" value="Arrestin_domain-protein"/>
</dbReference>
<dbReference type="PANTHER" id="PTHR11188:SF17">
    <property type="entry name" value="FI21816P1"/>
    <property type="match status" value="1"/>
</dbReference>
<dbReference type="PANTHER" id="PTHR11188">
    <property type="entry name" value="ARRESTIN DOMAIN CONTAINING PROTEIN"/>
    <property type="match status" value="1"/>
</dbReference>
<dbReference type="AlphaFoldDB" id="A0AAD6X2U4"/>
<organism evidence="2 3">
    <name type="scientific">Mycena alexandri</name>
    <dbReference type="NCBI Taxonomy" id="1745969"/>
    <lineage>
        <taxon>Eukaryota</taxon>
        <taxon>Fungi</taxon>
        <taxon>Dikarya</taxon>
        <taxon>Basidiomycota</taxon>
        <taxon>Agaricomycotina</taxon>
        <taxon>Agaricomycetes</taxon>
        <taxon>Agaricomycetidae</taxon>
        <taxon>Agaricales</taxon>
        <taxon>Marasmiineae</taxon>
        <taxon>Mycenaceae</taxon>
        <taxon>Mycena</taxon>
    </lineage>
</organism>
<reference evidence="2" key="1">
    <citation type="submission" date="2023-03" db="EMBL/GenBank/DDBJ databases">
        <title>Massive genome expansion in bonnet fungi (Mycena s.s.) driven by repeated elements and novel gene families across ecological guilds.</title>
        <authorList>
            <consortium name="Lawrence Berkeley National Laboratory"/>
            <person name="Harder C.B."/>
            <person name="Miyauchi S."/>
            <person name="Viragh M."/>
            <person name="Kuo A."/>
            <person name="Thoen E."/>
            <person name="Andreopoulos B."/>
            <person name="Lu D."/>
            <person name="Skrede I."/>
            <person name="Drula E."/>
            <person name="Henrissat B."/>
            <person name="Morin E."/>
            <person name="Kohler A."/>
            <person name="Barry K."/>
            <person name="LaButti K."/>
            <person name="Morin E."/>
            <person name="Salamov A."/>
            <person name="Lipzen A."/>
            <person name="Mereny Z."/>
            <person name="Hegedus B."/>
            <person name="Baldrian P."/>
            <person name="Stursova M."/>
            <person name="Weitz H."/>
            <person name="Taylor A."/>
            <person name="Grigoriev I.V."/>
            <person name="Nagy L.G."/>
            <person name="Martin F."/>
            <person name="Kauserud H."/>
        </authorList>
    </citation>
    <scope>NUCLEOTIDE SEQUENCE</scope>
    <source>
        <strain evidence="2">CBHHK200</strain>
    </source>
</reference>
<feature type="domain" description="Arrestin-like N-terminal" evidence="1">
    <location>
        <begin position="24"/>
        <end position="152"/>
    </location>
</feature>
<dbReference type="SUPFAM" id="SSF81296">
    <property type="entry name" value="E set domains"/>
    <property type="match status" value="1"/>
</dbReference>
<evidence type="ECO:0000313" key="2">
    <source>
        <dbReference type="EMBL" id="KAJ7032781.1"/>
    </source>
</evidence>
<dbReference type="EMBL" id="JARJCM010000070">
    <property type="protein sequence ID" value="KAJ7032781.1"/>
    <property type="molecule type" value="Genomic_DNA"/>
</dbReference>
<proteinExistence type="predicted"/>
<dbReference type="InterPro" id="IPR011021">
    <property type="entry name" value="Arrestin-like_N"/>
</dbReference>
<protein>
    <recommendedName>
        <fullName evidence="1">Arrestin-like N-terminal domain-containing protein</fullName>
    </recommendedName>
</protein>
<dbReference type="InterPro" id="IPR014756">
    <property type="entry name" value="Ig_E-set"/>
</dbReference>
<dbReference type="InterPro" id="IPR014752">
    <property type="entry name" value="Arrestin-like_C"/>
</dbReference>
<comment type="caution">
    <text evidence="2">The sequence shown here is derived from an EMBL/GenBank/DDBJ whole genome shotgun (WGS) entry which is preliminary data.</text>
</comment>
<evidence type="ECO:0000259" key="1">
    <source>
        <dbReference type="Pfam" id="PF00339"/>
    </source>
</evidence>
<name>A0AAD6X2U4_9AGAR</name>